<dbReference type="Pfam" id="PF07691">
    <property type="entry name" value="PA14"/>
    <property type="match status" value="1"/>
</dbReference>
<evidence type="ECO:0000259" key="3">
    <source>
        <dbReference type="PROSITE" id="PS50853"/>
    </source>
</evidence>
<evidence type="ECO:0000313" key="5">
    <source>
        <dbReference type="EMBL" id="SHM92875.1"/>
    </source>
</evidence>
<dbReference type="PANTHER" id="PTHR13817">
    <property type="entry name" value="TITIN"/>
    <property type="match status" value="1"/>
</dbReference>
<dbReference type="GO" id="GO:0005509">
    <property type="term" value="F:calcium ion binding"/>
    <property type="evidence" value="ECO:0007669"/>
    <property type="project" value="InterPro"/>
</dbReference>
<keyword evidence="1" id="KW-0677">Repeat</keyword>
<dbReference type="InterPro" id="IPR006644">
    <property type="entry name" value="Cadg"/>
</dbReference>
<dbReference type="STRING" id="1419482.SAMN05444266_11422"/>
<evidence type="ECO:0000256" key="2">
    <source>
        <dbReference type="SAM" id="SignalP"/>
    </source>
</evidence>
<dbReference type="InterPro" id="IPR003961">
    <property type="entry name" value="FN3_dom"/>
</dbReference>
<dbReference type="CDD" id="cd00146">
    <property type="entry name" value="PKD"/>
    <property type="match status" value="1"/>
</dbReference>
<dbReference type="Proteomes" id="UP000184420">
    <property type="component" value="Unassembled WGS sequence"/>
</dbReference>
<dbReference type="NCBIfam" id="TIGR04183">
    <property type="entry name" value="Por_Secre_tail"/>
    <property type="match status" value="1"/>
</dbReference>
<dbReference type="InterPro" id="IPR013783">
    <property type="entry name" value="Ig-like_fold"/>
</dbReference>
<dbReference type="Gene3D" id="2.60.120.200">
    <property type="match status" value="1"/>
</dbReference>
<organism evidence="5 6">
    <name type="scientific">Chitinophaga jiangningensis</name>
    <dbReference type="NCBI Taxonomy" id="1419482"/>
    <lineage>
        <taxon>Bacteria</taxon>
        <taxon>Pseudomonadati</taxon>
        <taxon>Bacteroidota</taxon>
        <taxon>Chitinophagia</taxon>
        <taxon>Chitinophagales</taxon>
        <taxon>Chitinophagaceae</taxon>
        <taxon>Chitinophaga</taxon>
    </lineage>
</organism>
<name>A0A1M7MPM1_9BACT</name>
<dbReference type="Pfam" id="PF00041">
    <property type="entry name" value="fn3"/>
    <property type="match status" value="2"/>
</dbReference>
<dbReference type="InterPro" id="IPR015919">
    <property type="entry name" value="Cadherin-like_sf"/>
</dbReference>
<dbReference type="Gene3D" id="2.60.40.10">
    <property type="entry name" value="Immunoglobulins"/>
    <property type="match status" value="9"/>
</dbReference>
<feature type="domain" description="Fibronectin type-III" evidence="3">
    <location>
        <begin position="556"/>
        <end position="645"/>
    </location>
</feature>
<dbReference type="EMBL" id="FRBL01000014">
    <property type="protein sequence ID" value="SHM92875.1"/>
    <property type="molecule type" value="Genomic_DNA"/>
</dbReference>
<feature type="domain" description="Fibronectin type-III" evidence="3">
    <location>
        <begin position="801"/>
        <end position="892"/>
    </location>
</feature>
<dbReference type="Pfam" id="PF13385">
    <property type="entry name" value="Laminin_G_3"/>
    <property type="match status" value="1"/>
</dbReference>
<dbReference type="PROSITE" id="PS50853">
    <property type="entry name" value="FN3"/>
    <property type="match status" value="5"/>
</dbReference>
<dbReference type="Gene3D" id="3.40.50.1820">
    <property type="entry name" value="alpha/beta hydrolase"/>
    <property type="match status" value="1"/>
</dbReference>
<dbReference type="SUPFAM" id="SSF49899">
    <property type="entry name" value="Concanavalin A-like lectins/glucanases"/>
    <property type="match status" value="1"/>
</dbReference>
<dbReference type="GO" id="GO:0016020">
    <property type="term" value="C:membrane"/>
    <property type="evidence" value="ECO:0007669"/>
    <property type="project" value="InterPro"/>
</dbReference>
<dbReference type="SUPFAM" id="SSF53474">
    <property type="entry name" value="alpha/beta-Hydrolases"/>
    <property type="match status" value="1"/>
</dbReference>
<dbReference type="InterPro" id="IPR011658">
    <property type="entry name" value="PA14_dom"/>
</dbReference>
<dbReference type="GO" id="GO:0004553">
    <property type="term" value="F:hydrolase activity, hydrolyzing O-glycosyl compounds"/>
    <property type="evidence" value="ECO:0007669"/>
    <property type="project" value="UniProtKB-ARBA"/>
</dbReference>
<reference evidence="5 6" key="1">
    <citation type="submission" date="2016-11" db="EMBL/GenBank/DDBJ databases">
        <authorList>
            <person name="Jaros S."/>
            <person name="Januszkiewicz K."/>
            <person name="Wedrychowicz H."/>
        </authorList>
    </citation>
    <scope>NUCLEOTIDE SEQUENCE [LARGE SCALE GENOMIC DNA]</scope>
    <source>
        <strain evidence="5 6">DSM 27406</strain>
    </source>
</reference>
<dbReference type="InterPro" id="IPR050964">
    <property type="entry name" value="Striated_Muscle_Regulatory"/>
</dbReference>
<accession>A0A1M7MPM1</accession>
<feature type="signal peptide" evidence="2">
    <location>
        <begin position="1"/>
        <end position="21"/>
    </location>
</feature>
<dbReference type="CDD" id="cd00063">
    <property type="entry name" value="FN3"/>
    <property type="match status" value="4"/>
</dbReference>
<keyword evidence="6" id="KW-1185">Reference proteome</keyword>
<dbReference type="InterPro" id="IPR036116">
    <property type="entry name" value="FN3_sf"/>
</dbReference>
<dbReference type="SMART" id="SM00060">
    <property type="entry name" value="FN3"/>
    <property type="match status" value="6"/>
</dbReference>
<dbReference type="InterPro" id="IPR013320">
    <property type="entry name" value="ConA-like_dom_sf"/>
</dbReference>
<dbReference type="InterPro" id="IPR029058">
    <property type="entry name" value="AB_hydrolase_fold"/>
</dbReference>
<dbReference type="PROSITE" id="PS51820">
    <property type="entry name" value="PA14"/>
    <property type="match status" value="1"/>
</dbReference>
<dbReference type="SMART" id="SM00758">
    <property type="entry name" value="PA14"/>
    <property type="match status" value="1"/>
</dbReference>
<feature type="domain" description="Fibronectin type-III" evidence="3">
    <location>
        <begin position="457"/>
        <end position="551"/>
    </location>
</feature>
<feature type="domain" description="Fibronectin type-III" evidence="3">
    <location>
        <begin position="1112"/>
        <end position="1210"/>
    </location>
</feature>
<protein>
    <submittedName>
        <fullName evidence="5">Fibronectin type III domain-containing protein</fullName>
    </submittedName>
</protein>
<dbReference type="GO" id="GO:0005975">
    <property type="term" value="P:carbohydrate metabolic process"/>
    <property type="evidence" value="ECO:0007669"/>
    <property type="project" value="UniProtKB-ARBA"/>
</dbReference>
<evidence type="ECO:0000259" key="4">
    <source>
        <dbReference type="PROSITE" id="PS51820"/>
    </source>
</evidence>
<gene>
    <name evidence="5" type="ORF">SAMN05444266_11422</name>
</gene>
<feature type="chain" id="PRO_5012726240" evidence="2">
    <location>
        <begin position="22"/>
        <end position="2342"/>
    </location>
</feature>
<dbReference type="RefSeq" id="WP_178372225.1">
    <property type="nucleotide sequence ID" value="NZ_FRBL01000014.1"/>
</dbReference>
<dbReference type="SMART" id="SM00736">
    <property type="entry name" value="CADG"/>
    <property type="match status" value="1"/>
</dbReference>
<evidence type="ECO:0000256" key="1">
    <source>
        <dbReference type="ARBA" id="ARBA00022737"/>
    </source>
</evidence>
<evidence type="ECO:0000313" key="6">
    <source>
        <dbReference type="Proteomes" id="UP000184420"/>
    </source>
</evidence>
<keyword evidence="2" id="KW-0732">Signal</keyword>
<dbReference type="Pfam" id="PF05345">
    <property type="entry name" value="He_PIG"/>
    <property type="match status" value="2"/>
</dbReference>
<proteinExistence type="predicted"/>
<dbReference type="PANTHER" id="PTHR13817:SF166">
    <property type="entry name" value="NEURONAL IGCAM-RELATED"/>
    <property type="match status" value="1"/>
</dbReference>
<sequence length="2342" mass="252317">MQKFLQLLFCAILLTARIAIAQSVIDPNDPIVRYTGGTLPAQPVEGQIGKWISRDRSSEMPNGWKSTALKAYIYRGMAFRVQFPKTYNHTANDGKKYPVFVFFAGRGEAGPIQDNEYQLYHGGYLFSQYVTSGAFDGFLIYPQSISGYWTDFELTRMREILDYMAVNNKLDLLRVIDNGLSSGGAGTWDFQLKNPSYVAGCLPMSSAGYELSNVVDKFKFTPVWLFQGQLDGSPSEWTATAVYNDAKSKGANMRYTIYPNVAHDTWYHAWAEADFLPFMNRAHILTPWPLGGRSEFCQGDPIDITVGIAPGFAGYKWQRNGVLIDTAHSNQIKVNSLGVYRVSVTRDGTNWTEYSPTPLNVKIKAPTQTPPITTKGLKSNLLPAPDGSTTITLRVPSGYVNYTWTNQNNQVVSTDSTFTTSVVGTYTARVTEQYGCSSNPSAPFAVINAVGPNGPDGIQSLTATPVSKTELRLDWTDKATPVNNETLFEVYRSRTSGGPYTLVAKVPADVVTYTDNGLLPNTDYFYVIRPVNNNAAGPVSSEVRGITIADPNPPTAPTNLRAQGVSAGTSIPLAWDASTDDVGIAGYDVYVDGVKNYTTDSATRTIILAGLNPKQTYTVYVIARDVSGNSSSPSAQLAVSSVQRGWNYSYYETGSLSQLPNFNTLTPVKTGYSTTTDLSVRNRDDNFAFKWTGYLRIPVSGTYYFQTVSDDGSKLYLNTAYSPSATAIVNNDGLHGETTVTSSGQNLTAGQIIPITATFFEAGGDEVMRVLWRRGTSGAYTEIDPAYLVQDSTATGTVPNAPGYINAVANSYKSVTVTWKDNSTNEEAFEVYRSTTQQGTFQMVGRVNANVTTFTDNQVLPATRYYYRVAAASKAGTSAQANSLPYSAIWKFNGNASDSSYFANHAATVTNVTWSNTAKSGQSAQFNGTSTSQIAVTSTYLRTAYTERTYSMWIYPTATGARQLIMDQGGRGNGIALQLDGSILKIAAGTGGTNTPITVQQTGIAINNWYHVIIVYKSGSRLTMYVNGVATTSSSNTSSIAGTSAEAFSLGRPSTTSAQTATAFNVNNLLYYSGRIDDLTVIDYAVTATEAGQLYNGTLPINTVATEGLPAAPTAPGSLAAALDGHDIKLTFTDNATTETKFELQRSIGAGNTDYRFVSNIDSLANSGTTATYTDTSVFANETYNYRVRAVNDGGASAFSNIASATAPNNPPVIQSLVSRTIRYDNPIQIPLVASDPDGDSYSFSFVNLPLFVMLVNGPNGPYLNVATDDNKQGTYLNNVVIVTDAHGAKDTATFALVINDNYPPVLNTINDVNMKEGDTKTISFSATDQDANNTYTWTGENMPSFVTLQGNGLNCTATIKPFFTDAGTYNVSVRVTDNNGGTDIKTFKLVVSKASPNGKVLIDMTQVMVTPPGEDTWNLLNTLSASNLKNAKGEVTNIGVNIQADAIFWGNNGPQANNLGVYPDVVLWDLLFFGVFNAQTTVPITLTGLDTSKVYSLKFHAGSEWNGDNAQTATIFSVGTDSIPVYQLHNTTQTANFYGLKPDATGTLRAAASRNPAITQAGFINVIELGWSYTDNLAPAAPANFTGNVAGGYPTLNWTDVAYNETSYQVYRSTDSLGSYSLIKSTLPDANTFLDSSAVGNNKYYYKVRAFNNNGGSVYTNIVGLKVPNRNPVLDTIADVKLRAGTQTTVTLHATDDAADVTGLTFTAAGLPSFVTFTDGGSGNGQLVFNPTIDHVGSYNITITAKDTYGGSSSKSFKLFISDRITTLTYFNIAAERPAPAPWNNVMYAPVANAGVGIANTPAVVDENNSPNGMSFRLNDAFGSGWWTYIGMNTGQNVGIVPDTVMQSAWYMNNGNDPKNIEIAGLQNNLKYNFAFFVSQNYGGATETWFVINQDTVKIKGNYNIGKTSQINGISPVNGKVNIRFIRPGSLPVNAMSFLNALIVESYDPLVSVVSPAGVRATALDSKRINLTWSDRSNNETGFQVWRRAGLNGTETQVATLAANTTEYSDNNLSANTQYAYRIRAVKSGVYSDYSGAATATTYAMNVYIHFSDTSVAPFPWNNTGRRPQVGIPLISNALDDNGAPTSVGVEVLENFLGVYGGQGMYTGNNSGVYPDAVLAENYVLFGGGHASMKITGLNQAMTYNLTVFSSARDLMNCNTRFTANGKLVTWLNSSINTVGTATIYNVTADANGEIKLDVDAALDASYGLMGALVIQGFTPTPLGTTTGSLQSLQQNNVMAAVAPANIGSSSNTAFANLTAFPNPFVTELNLDMTMTRSSRVLVEIFDLNGRLVYSEQLTSVPQGKSTLRLNTGSSIQIPGYYLIRLTDDQRQSKVIRTIKQ</sequence>
<dbReference type="InterPro" id="IPR037524">
    <property type="entry name" value="PA14/GLEYA"/>
</dbReference>
<feature type="domain" description="PA14" evidence="4">
    <location>
        <begin position="641"/>
        <end position="787"/>
    </location>
</feature>
<dbReference type="SUPFAM" id="SSF49313">
    <property type="entry name" value="Cadherin-like"/>
    <property type="match status" value="2"/>
</dbReference>
<dbReference type="InterPro" id="IPR026444">
    <property type="entry name" value="Secre_tail"/>
</dbReference>
<dbReference type="SUPFAM" id="SSF49265">
    <property type="entry name" value="Fibronectin type III"/>
    <property type="match status" value="4"/>
</dbReference>
<feature type="domain" description="Fibronectin type-III" evidence="3">
    <location>
        <begin position="1956"/>
        <end position="2046"/>
    </location>
</feature>